<sequence>MPNSNSAALYSFMEQIGLLDLEPHIHVESYNDILSERVLSCLTSGEITISLPDGKPTGKDGYPSEREPQYMTWPKDFHNGIEDAKSLINGLDKKPQVLLRADGKYLDPPPREHDLTIDMAYWDKTGRIDGEDKGTTGPRTINASLIWRMVMYETIRAAIINEST</sequence>
<name>A0A8H4XAK7_9HYPO</name>
<keyword evidence="2" id="KW-1185">Reference proteome</keyword>
<dbReference type="AlphaFoldDB" id="A0A8H4XAK7"/>
<protein>
    <submittedName>
        <fullName evidence="1">Uncharacterized protein</fullName>
    </submittedName>
</protein>
<comment type="caution">
    <text evidence="1">The sequence shown here is derived from an EMBL/GenBank/DDBJ whole genome shotgun (WGS) entry which is preliminary data.</text>
</comment>
<reference evidence="1" key="2">
    <citation type="submission" date="2020-05" db="EMBL/GenBank/DDBJ databases">
        <authorList>
            <person name="Kim H.-S."/>
            <person name="Proctor R.H."/>
            <person name="Brown D.W."/>
        </authorList>
    </citation>
    <scope>NUCLEOTIDE SEQUENCE</scope>
    <source>
        <strain evidence="1">NRRL 20472</strain>
    </source>
</reference>
<gene>
    <name evidence="1" type="ORF">FSARC_5272</name>
</gene>
<dbReference type="EMBL" id="JABEXW010000253">
    <property type="protein sequence ID" value="KAF4967111.1"/>
    <property type="molecule type" value="Genomic_DNA"/>
</dbReference>
<proteinExistence type="predicted"/>
<evidence type="ECO:0000313" key="2">
    <source>
        <dbReference type="Proteomes" id="UP000622797"/>
    </source>
</evidence>
<reference evidence="1" key="1">
    <citation type="journal article" date="2020" name="BMC Genomics">
        <title>Correction to: Identification and distribution of gene clusters required for synthesis of sphingolipid metabolism inhibitors in diverse species of the filamentous fungus Fusarium.</title>
        <authorList>
            <person name="Kim H.S."/>
            <person name="Lohmar J.M."/>
            <person name="Busman M."/>
            <person name="Brown D.W."/>
            <person name="Naumann T.A."/>
            <person name="Divon H.H."/>
            <person name="Lysoe E."/>
            <person name="Uhlig S."/>
            <person name="Proctor R.H."/>
        </authorList>
    </citation>
    <scope>NUCLEOTIDE SEQUENCE</scope>
    <source>
        <strain evidence="1">NRRL 20472</strain>
    </source>
</reference>
<accession>A0A8H4XAK7</accession>
<dbReference type="Proteomes" id="UP000622797">
    <property type="component" value="Unassembled WGS sequence"/>
</dbReference>
<organism evidence="1 2">
    <name type="scientific">Fusarium sarcochroum</name>
    <dbReference type="NCBI Taxonomy" id="1208366"/>
    <lineage>
        <taxon>Eukaryota</taxon>
        <taxon>Fungi</taxon>
        <taxon>Dikarya</taxon>
        <taxon>Ascomycota</taxon>
        <taxon>Pezizomycotina</taxon>
        <taxon>Sordariomycetes</taxon>
        <taxon>Hypocreomycetidae</taxon>
        <taxon>Hypocreales</taxon>
        <taxon>Nectriaceae</taxon>
        <taxon>Fusarium</taxon>
        <taxon>Fusarium lateritium species complex</taxon>
    </lineage>
</organism>
<evidence type="ECO:0000313" key="1">
    <source>
        <dbReference type="EMBL" id="KAF4967111.1"/>
    </source>
</evidence>